<sequence length="141" mass="15926">MKDIETITYTEGELPSLAKSLLEKYGKDKVWAFDAPMGAGKTTLIKELCHTLGVEETTSSPTFAIINVYQSPVGEVYHFDCYRFETLADAYNIGTEEYLDSGSYCFVEWPDVIAPILPDDTLWIKIEIIDGMTRRLTVRQA</sequence>
<dbReference type="SUPFAM" id="SSF52540">
    <property type="entry name" value="P-loop containing nucleoside triphosphate hydrolases"/>
    <property type="match status" value="1"/>
</dbReference>
<reference evidence="11 12" key="1">
    <citation type="submission" date="2017-02" db="EMBL/GenBank/DDBJ databases">
        <authorList>
            <person name="Peterson S.W."/>
        </authorList>
    </citation>
    <scope>NUCLEOTIDE SEQUENCE [LARGE SCALE GENOMIC DNA]</scope>
    <source>
        <strain evidence="11 12">ATCC 700135</strain>
    </source>
</reference>
<comment type="similarity">
    <text evidence="2">Belongs to the TsaE family.</text>
</comment>
<evidence type="ECO:0000256" key="3">
    <source>
        <dbReference type="ARBA" id="ARBA00019010"/>
    </source>
</evidence>
<dbReference type="GO" id="GO:0002949">
    <property type="term" value="P:tRNA threonylcarbamoyladenosine modification"/>
    <property type="evidence" value="ECO:0007669"/>
    <property type="project" value="InterPro"/>
</dbReference>
<dbReference type="AlphaFoldDB" id="A0A1T4N3C7"/>
<dbReference type="PANTHER" id="PTHR33540:SF2">
    <property type="entry name" value="TRNA THREONYLCARBAMOYLADENOSINE BIOSYNTHESIS PROTEIN TSAE"/>
    <property type="match status" value="1"/>
</dbReference>
<accession>A0A1T4N3C7</accession>
<name>A0A1T4N3C7_PORCN</name>
<keyword evidence="6" id="KW-0479">Metal-binding</keyword>
<evidence type="ECO:0000256" key="5">
    <source>
        <dbReference type="ARBA" id="ARBA00022694"/>
    </source>
</evidence>
<evidence type="ECO:0000256" key="7">
    <source>
        <dbReference type="ARBA" id="ARBA00022741"/>
    </source>
</evidence>
<dbReference type="PANTHER" id="PTHR33540">
    <property type="entry name" value="TRNA THREONYLCARBAMOYLADENOSINE BIOSYNTHESIS PROTEIN TSAE"/>
    <property type="match status" value="1"/>
</dbReference>
<evidence type="ECO:0000256" key="9">
    <source>
        <dbReference type="ARBA" id="ARBA00022842"/>
    </source>
</evidence>
<protein>
    <recommendedName>
        <fullName evidence="3">tRNA threonylcarbamoyladenosine biosynthesis protein TsaE</fullName>
    </recommendedName>
    <alternativeName>
        <fullName evidence="10">t(6)A37 threonylcarbamoyladenosine biosynthesis protein TsaE</fullName>
    </alternativeName>
</protein>
<keyword evidence="7" id="KW-0547">Nucleotide-binding</keyword>
<proteinExistence type="inferred from homology"/>
<keyword evidence="8" id="KW-0067">ATP-binding</keyword>
<evidence type="ECO:0000313" key="12">
    <source>
        <dbReference type="Proteomes" id="UP000189956"/>
    </source>
</evidence>
<comment type="subcellular location">
    <subcellularLocation>
        <location evidence="1">Cytoplasm</location>
    </subcellularLocation>
</comment>
<dbReference type="Pfam" id="PF02367">
    <property type="entry name" value="TsaE"/>
    <property type="match status" value="1"/>
</dbReference>
<keyword evidence="5" id="KW-0819">tRNA processing</keyword>
<dbReference type="GO" id="GO:0005524">
    <property type="term" value="F:ATP binding"/>
    <property type="evidence" value="ECO:0007669"/>
    <property type="project" value="UniProtKB-KW"/>
</dbReference>
<gene>
    <name evidence="11" type="ORF">SAMN02745205_01765</name>
</gene>
<evidence type="ECO:0000256" key="6">
    <source>
        <dbReference type="ARBA" id="ARBA00022723"/>
    </source>
</evidence>
<evidence type="ECO:0000313" key="11">
    <source>
        <dbReference type="EMBL" id="SJZ73722.1"/>
    </source>
</evidence>
<organism evidence="11 12">
    <name type="scientific">Porphyromonas cangingivalis</name>
    <dbReference type="NCBI Taxonomy" id="36874"/>
    <lineage>
        <taxon>Bacteria</taxon>
        <taxon>Pseudomonadati</taxon>
        <taxon>Bacteroidota</taxon>
        <taxon>Bacteroidia</taxon>
        <taxon>Bacteroidales</taxon>
        <taxon>Porphyromonadaceae</taxon>
        <taxon>Porphyromonas</taxon>
    </lineage>
</organism>
<dbReference type="GO" id="GO:0005737">
    <property type="term" value="C:cytoplasm"/>
    <property type="evidence" value="ECO:0007669"/>
    <property type="project" value="UniProtKB-SubCell"/>
</dbReference>
<dbReference type="EMBL" id="FUWL01000017">
    <property type="protein sequence ID" value="SJZ73722.1"/>
    <property type="molecule type" value="Genomic_DNA"/>
</dbReference>
<dbReference type="InterPro" id="IPR003442">
    <property type="entry name" value="T6A_TsaE"/>
</dbReference>
<keyword evidence="4" id="KW-0963">Cytoplasm</keyword>
<dbReference type="Gene3D" id="3.40.50.300">
    <property type="entry name" value="P-loop containing nucleotide triphosphate hydrolases"/>
    <property type="match status" value="1"/>
</dbReference>
<keyword evidence="9" id="KW-0460">Magnesium</keyword>
<dbReference type="Proteomes" id="UP000189956">
    <property type="component" value="Unassembled WGS sequence"/>
</dbReference>
<dbReference type="GO" id="GO:0046872">
    <property type="term" value="F:metal ion binding"/>
    <property type="evidence" value="ECO:0007669"/>
    <property type="project" value="UniProtKB-KW"/>
</dbReference>
<evidence type="ECO:0000256" key="10">
    <source>
        <dbReference type="ARBA" id="ARBA00032441"/>
    </source>
</evidence>
<dbReference type="NCBIfam" id="TIGR00150">
    <property type="entry name" value="T6A_YjeE"/>
    <property type="match status" value="1"/>
</dbReference>
<evidence type="ECO:0000256" key="1">
    <source>
        <dbReference type="ARBA" id="ARBA00004496"/>
    </source>
</evidence>
<dbReference type="OrthoDB" id="9815896at2"/>
<evidence type="ECO:0000256" key="8">
    <source>
        <dbReference type="ARBA" id="ARBA00022840"/>
    </source>
</evidence>
<evidence type="ECO:0000256" key="4">
    <source>
        <dbReference type="ARBA" id="ARBA00022490"/>
    </source>
</evidence>
<evidence type="ECO:0000256" key="2">
    <source>
        <dbReference type="ARBA" id="ARBA00007599"/>
    </source>
</evidence>
<dbReference type="RefSeq" id="WP_051522740.1">
    <property type="nucleotide sequence ID" value="NZ_CALTZT010000029.1"/>
</dbReference>
<dbReference type="InterPro" id="IPR027417">
    <property type="entry name" value="P-loop_NTPase"/>
</dbReference>